<protein>
    <submittedName>
        <fullName evidence="1">Uncharacterized protein</fullName>
    </submittedName>
</protein>
<sequence>MDSDSSSGNRKPILVGSYRVAYPTLRPGPLVTRPSFFPKLQSYIDTIRDTTEQILDRHQLTDENTKVAVLNRQKFWAPDTGIATLLIINRWKEDSPKTWPSAVREIVDFVDGYLVGCDETLHVEMTAPQRVIQKYLAPAPGLAWSELRSTIHQKLDTYEATRSYVTAIGLFRLGFYPDPHLNPPSRTRPWILEPVPGR</sequence>
<organism evidence="1 2">
    <name type="scientific">Fusarium kuroshium</name>
    <dbReference type="NCBI Taxonomy" id="2010991"/>
    <lineage>
        <taxon>Eukaryota</taxon>
        <taxon>Fungi</taxon>
        <taxon>Dikarya</taxon>
        <taxon>Ascomycota</taxon>
        <taxon>Pezizomycotina</taxon>
        <taxon>Sordariomycetes</taxon>
        <taxon>Hypocreomycetidae</taxon>
        <taxon>Hypocreales</taxon>
        <taxon>Nectriaceae</taxon>
        <taxon>Fusarium</taxon>
        <taxon>Fusarium solani species complex</taxon>
    </lineage>
</organism>
<gene>
    <name evidence="1" type="ORF">CDV36_008785</name>
</gene>
<dbReference type="AlphaFoldDB" id="A0A3M2S1Z8"/>
<comment type="caution">
    <text evidence="1">The sequence shown here is derived from an EMBL/GenBank/DDBJ whole genome shotgun (WGS) entry which is preliminary data.</text>
</comment>
<name>A0A3M2S1Z8_9HYPO</name>
<reference evidence="1 2" key="1">
    <citation type="submission" date="2017-06" db="EMBL/GenBank/DDBJ databases">
        <title>Comparative genomic analysis of Ambrosia Fusariam Clade fungi.</title>
        <authorList>
            <person name="Stajich J.E."/>
            <person name="Carrillo J."/>
            <person name="Kijimoto T."/>
            <person name="Eskalen A."/>
            <person name="O'Donnell K."/>
            <person name="Kasson M."/>
        </authorList>
    </citation>
    <scope>NUCLEOTIDE SEQUENCE [LARGE SCALE GENOMIC DNA]</scope>
    <source>
        <strain evidence="1">UCR3666</strain>
    </source>
</reference>
<dbReference type="OrthoDB" id="5424209at2759"/>
<dbReference type="STRING" id="2010991.A0A3M2S1Z8"/>
<proteinExistence type="predicted"/>
<dbReference type="EMBL" id="NKUJ01000163">
    <property type="protein sequence ID" value="RMJ11564.1"/>
    <property type="molecule type" value="Genomic_DNA"/>
</dbReference>
<evidence type="ECO:0000313" key="2">
    <source>
        <dbReference type="Proteomes" id="UP000277212"/>
    </source>
</evidence>
<keyword evidence="2" id="KW-1185">Reference proteome</keyword>
<accession>A0A3M2S1Z8</accession>
<dbReference type="Proteomes" id="UP000277212">
    <property type="component" value="Unassembled WGS sequence"/>
</dbReference>
<evidence type="ECO:0000313" key="1">
    <source>
        <dbReference type="EMBL" id="RMJ11564.1"/>
    </source>
</evidence>